<gene>
    <name evidence="2" type="ORF">B9Z55_027003</name>
</gene>
<dbReference type="PANTHER" id="PTHR23015">
    <property type="entry name" value="UNCHARACTERIZED C.ELEGANS PROTEIN"/>
    <property type="match status" value="1"/>
</dbReference>
<dbReference type="Pfam" id="PF01827">
    <property type="entry name" value="FTH"/>
    <property type="match status" value="1"/>
</dbReference>
<dbReference type="PANTHER" id="PTHR23015:SF4">
    <property type="entry name" value="DUF38 DOMAIN-CONTAINING PROTEIN-RELATED"/>
    <property type="match status" value="1"/>
</dbReference>
<dbReference type="InterPro" id="IPR036047">
    <property type="entry name" value="F-box-like_dom_sf"/>
</dbReference>
<dbReference type="InterPro" id="IPR001810">
    <property type="entry name" value="F-box_dom"/>
</dbReference>
<sequence>MPCKIPKSAYSDLATIRKFVLYDVLLEIPPNYGYQRLCEALRKKLDYRKYEYLYYQIYNGNLEPNMPRFFSKNFSDLPKEVLDEVVSNLSAKERLDVRKVCRNLRDVIDQQKTNFKILKIHFEKNKSIILKIDDLDLKFPKDSFEEPLKRLENSLKSSRHVEKLELKLDDSQGSKSLVEMLRDISMTRLKVGKAKISVENTDEALEILGFFEPGELKKIELTDEKNRLAMESGEGNVANLVEIDQFKQAESVHIREFGVFDSESELLKKFLHLKRMIIKLNVLRKEDALYLKNAILENSGHRLWYVSSDKELNVQEFEVYLDNNGDISDSDESLENDEEPEYLRRLRRLRNMMEPVCWTEDIPNSEDTLTVDIDSTEIIFHRINLNESIDHSFND</sequence>
<dbReference type="Gene3D" id="1.20.1280.50">
    <property type="match status" value="1"/>
</dbReference>
<proteinExistence type="predicted"/>
<evidence type="ECO:0000313" key="3">
    <source>
        <dbReference type="Proteomes" id="UP000230233"/>
    </source>
</evidence>
<dbReference type="PROSITE" id="PS50181">
    <property type="entry name" value="FBOX"/>
    <property type="match status" value="1"/>
</dbReference>
<dbReference type="SUPFAM" id="SSF81383">
    <property type="entry name" value="F-box domain"/>
    <property type="match status" value="1"/>
</dbReference>
<dbReference type="SMART" id="SM00256">
    <property type="entry name" value="FBOX"/>
    <property type="match status" value="1"/>
</dbReference>
<dbReference type="GO" id="GO:0045087">
    <property type="term" value="P:innate immune response"/>
    <property type="evidence" value="ECO:0007669"/>
    <property type="project" value="TreeGrafter"/>
</dbReference>
<dbReference type="CDD" id="cd22150">
    <property type="entry name" value="F-box_CeFBXA-like"/>
    <property type="match status" value="1"/>
</dbReference>
<protein>
    <recommendedName>
        <fullName evidence="1">F-box domain-containing protein</fullName>
    </recommendedName>
</protein>
<organism evidence="2 3">
    <name type="scientific">Caenorhabditis nigoni</name>
    <dbReference type="NCBI Taxonomy" id="1611254"/>
    <lineage>
        <taxon>Eukaryota</taxon>
        <taxon>Metazoa</taxon>
        <taxon>Ecdysozoa</taxon>
        <taxon>Nematoda</taxon>
        <taxon>Chromadorea</taxon>
        <taxon>Rhabditida</taxon>
        <taxon>Rhabditina</taxon>
        <taxon>Rhabditomorpha</taxon>
        <taxon>Rhabditoidea</taxon>
        <taxon>Rhabditidae</taxon>
        <taxon>Peloderinae</taxon>
        <taxon>Caenorhabditis</taxon>
    </lineage>
</organism>
<accession>A0A2G5SIY4</accession>
<feature type="domain" description="F-box" evidence="1">
    <location>
        <begin position="71"/>
        <end position="118"/>
    </location>
</feature>
<evidence type="ECO:0000259" key="1">
    <source>
        <dbReference type="PROSITE" id="PS50181"/>
    </source>
</evidence>
<keyword evidence="3" id="KW-1185">Reference proteome</keyword>
<evidence type="ECO:0000313" key="2">
    <source>
        <dbReference type="EMBL" id="PIC14831.1"/>
    </source>
</evidence>
<dbReference type="Pfam" id="PF00646">
    <property type="entry name" value="F-box"/>
    <property type="match status" value="1"/>
</dbReference>
<dbReference type="AlphaFoldDB" id="A0A2G5SIY4"/>
<reference evidence="3" key="1">
    <citation type="submission" date="2017-10" db="EMBL/GenBank/DDBJ databases">
        <title>Rapid genome shrinkage in a self-fertile nematode reveals novel sperm competition proteins.</title>
        <authorList>
            <person name="Yin D."/>
            <person name="Schwarz E.M."/>
            <person name="Thomas C.G."/>
            <person name="Felde R.L."/>
            <person name="Korf I.F."/>
            <person name="Cutter A.D."/>
            <person name="Schartner C.M."/>
            <person name="Ralston E.J."/>
            <person name="Meyer B.J."/>
            <person name="Haag E.S."/>
        </authorList>
    </citation>
    <scope>NUCLEOTIDE SEQUENCE [LARGE SCALE GENOMIC DNA]</scope>
    <source>
        <strain evidence="3">JU1422</strain>
    </source>
</reference>
<dbReference type="EMBL" id="PDUG01000007">
    <property type="protein sequence ID" value="PIC14831.1"/>
    <property type="molecule type" value="Genomic_DNA"/>
</dbReference>
<name>A0A2G5SIY4_9PELO</name>
<dbReference type="InterPro" id="IPR002900">
    <property type="entry name" value="DUF38/FTH_CAE_spp"/>
</dbReference>
<dbReference type="OrthoDB" id="3626166at2759"/>
<dbReference type="Proteomes" id="UP000230233">
    <property type="component" value="Unassembled WGS sequence"/>
</dbReference>
<comment type="caution">
    <text evidence="2">The sequence shown here is derived from an EMBL/GenBank/DDBJ whole genome shotgun (WGS) entry which is preliminary data.</text>
</comment>
<dbReference type="InterPro" id="IPR040161">
    <property type="entry name" value="FB224"/>
</dbReference>